<accession>A0A0K1QD96</accession>
<keyword evidence="3" id="KW-0378">Hydrolase</keyword>
<sequence length="1286" mass="138677">MGPKRRGGLLGADKRGVWLALVTALAASVPTTAVHTAWGEAPTSAAGASTGTTAKADASERFTGETPDATVDVQKRRALASKSEADAMAALSVITAIADRASEGVAERAVNEIANAANVSAEVRSEAMTVARAMAADEGRPEGAEKARAAGILTDVAVLGPFRDTGGGLDAHDGPEAKGATAATFSDPRTSYSWGTVDVGWRGVPYTFAQARGIPLDLFVHPRKESCSFVASKIQLDTARPIVVHLAASGQARLAFDGVDIAKSDDVNARGLIDRLAARVDATAGPHLVYAKVCSGALEDEGRVRLRITDVNNAPLRVMASAELAPKSGESIPWGKTKSQKLVTPLVRTITAQAKGTSTSDGLLDAAIVRSLAGADDQKSPRGPGQLDALLQNKDLDADRVAMAAWVSTGANKSGRLYRARTLATKANDAAVTAFVDRRLVEQHLDTDMPDWAIASFRGAGLDKKKDSEAVLLGARTLRALRVESLQIQSFRDLQAAFHASPQHVPDALVMELAGVAKTRDAKTCIDAAEELARRGIRGGVLVEAMSARGKDAVVKAATDAFAGGMDDADEALEVAKQVTDAGAHDVAVRLFGTLTVWAPNRAEVWAGVAREMSAVPEGAAEPQKIMLALRRARELQPGDAKYRAELALRASAGKAGQQQESIDDERWLTPIQTILARRKGVPVGNTPPEVADRELHWLRAVRMHPDNRVSQLIQYAREIVIAPRTQQELFEQIPPEGDLTEILRARVHKKSGGVAFPVEEHNDGVRPRIRWPELEPGDTVEVVVRQWTSTAIGGRGDAPYYFMDYAGAPSSHPLLYNEVVVETLPGHPLYIDVLHDKLAPYKRVEKDERGMHVLQLVWDKPMLVPEEPLAPQLTETTPVIVGSTFHTWADFRKWYGEAVRGFTEPDEEVRRIAAELTKGKTTREEKLRALFEFVADDIRYVNYVSGEWWLPNRPQQLLARREGDCDDKAILLITLLKSVGIEAQEVMVQTRLTGQPSVLLAKNAAVPLFDHGIAFLPGPGGGQYLDATSPGSRLGPLPSMDARAMALRMDGPAEIVQLPNASPEDHGADVSWTVTLAADGSGELVGDERHTGDSAFWLRTNLSQAEARAQHVEDALVSPWFPTVEVDKEIDFKGDLKGGQATVKYKAKSRGLARREGKDLVLSLSPSNTFGSSLAPLVERSLPVSLPSHLAPSHQNRTMRVVAPAGFTWGELPPGGDANGSSYGRAHIEITRDPKDARVLLVKRSVVFDQHLIPVDKYASWRSWIQQVDALMHKEVRLVPAGGEK</sequence>
<dbReference type="InterPro" id="IPR038765">
    <property type="entry name" value="Papain-like_cys_pep_sf"/>
</dbReference>
<dbReference type="Gene3D" id="2.60.40.3140">
    <property type="match status" value="1"/>
</dbReference>
<dbReference type="GO" id="GO:0008233">
    <property type="term" value="F:peptidase activity"/>
    <property type="evidence" value="ECO:0007669"/>
    <property type="project" value="UniProtKB-KW"/>
</dbReference>
<dbReference type="Gene3D" id="3.10.620.30">
    <property type="match status" value="1"/>
</dbReference>
<dbReference type="KEGG" id="llu:AKJ09_10399"/>
<dbReference type="EMBL" id="CP012333">
    <property type="protein sequence ID" value="AKV03736.1"/>
    <property type="molecule type" value="Genomic_DNA"/>
</dbReference>
<dbReference type="Proteomes" id="UP000064967">
    <property type="component" value="Chromosome"/>
</dbReference>
<keyword evidence="3" id="KW-0645">Protease</keyword>
<name>A0A0K1QD96_9BACT</name>
<evidence type="ECO:0000313" key="4">
    <source>
        <dbReference type="Proteomes" id="UP000064967"/>
    </source>
</evidence>
<dbReference type="GO" id="GO:0006508">
    <property type="term" value="P:proteolysis"/>
    <property type="evidence" value="ECO:0007669"/>
    <property type="project" value="UniProtKB-KW"/>
</dbReference>
<dbReference type="InterPro" id="IPR002931">
    <property type="entry name" value="Transglutaminase-like"/>
</dbReference>
<dbReference type="PATRIC" id="fig|1391654.3.peg.10539"/>
<proteinExistence type="predicted"/>
<keyword evidence="4" id="KW-1185">Reference proteome</keyword>
<feature type="compositionally biased region" description="Low complexity" evidence="1">
    <location>
        <begin position="43"/>
        <end position="56"/>
    </location>
</feature>
<organism evidence="3 4">
    <name type="scientific">Labilithrix luteola</name>
    <dbReference type="NCBI Taxonomy" id="1391654"/>
    <lineage>
        <taxon>Bacteria</taxon>
        <taxon>Pseudomonadati</taxon>
        <taxon>Myxococcota</taxon>
        <taxon>Polyangia</taxon>
        <taxon>Polyangiales</taxon>
        <taxon>Labilitrichaceae</taxon>
        <taxon>Labilithrix</taxon>
    </lineage>
</organism>
<evidence type="ECO:0000256" key="1">
    <source>
        <dbReference type="SAM" id="MobiDB-lite"/>
    </source>
</evidence>
<evidence type="ECO:0000313" key="3">
    <source>
        <dbReference type="EMBL" id="AKV03736.1"/>
    </source>
</evidence>
<evidence type="ECO:0000259" key="2">
    <source>
        <dbReference type="Pfam" id="PF01841"/>
    </source>
</evidence>
<protein>
    <submittedName>
        <fullName evidence="3">Transglutaminase-like enzyme, putative cysteine protease</fullName>
    </submittedName>
</protein>
<feature type="region of interest" description="Disordered" evidence="1">
    <location>
        <begin position="43"/>
        <end position="63"/>
    </location>
</feature>
<dbReference type="SUPFAM" id="SSF54001">
    <property type="entry name" value="Cysteine proteinases"/>
    <property type="match status" value="1"/>
</dbReference>
<dbReference type="STRING" id="1391654.AKJ09_10399"/>
<gene>
    <name evidence="3" type="ORF">AKJ09_10399</name>
</gene>
<reference evidence="3 4" key="1">
    <citation type="submission" date="2015-08" db="EMBL/GenBank/DDBJ databases">
        <authorList>
            <person name="Babu N.S."/>
            <person name="Beckwith C.J."/>
            <person name="Beseler K.G."/>
            <person name="Brison A."/>
            <person name="Carone J.V."/>
            <person name="Caskin T.P."/>
            <person name="Diamond M."/>
            <person name="Durham M.E."/>
            <person name="Foxe J.M."/>
            <person name="Go M."/>
            <person name="Henderson B.A."/>
            <person name="Jones I.B."/>
            <person name="McGettigan J.A."/>
            <person name="Micheletti S.J."/>
            <person name="Nasrallah M.E."/>
            <person name="Ortiz D."/>
            <person name="Piller C.R."/>
            <person name="Privatt S.R."/>
            <person name="Schneider S.L."/>
            <person name="Sharp S."/>
            <person name="Smith T.C."/>
            <person name="Stanton J.D."/>
            <person name="Ullery H.E."/>
            <person name="Wilson R.J."/>
            <person name="Serrano M.G."/>
            <person name="Buck G."/>
            <person name="Lee V."/>
            <person name="Wang Y."/>
            <person name="Carvalho R."/>
            <person name="Voegtly L."/>
            <person name="Shi R."/>
            <person name="Duckworth R."/>
            <person name="Johnson A."/>
            <person name="Loviza R."/>
            <person name="Walstead R."/>
            <person name="Shah Z."/>
            <person name="Kiflezghi M."/>
            <person name="Wade K."/>
            <person name="Ball S.L."/>
            <person name="Bradley K.W."/>
            <person name="Asai D.J."/>
            <person name="Bowman C.A."/>
            <person name="Russell D.A."/>
            <person name="Pope W.H."/>
            <person name="Jacobs-Sera D."/>
            <person name="Hendrix R.W."/>
            <person name="Hatfull G.F."/>
        </authorList>
    </citation>
    <scope>NUCLEOTIDE SEQUENCE [LARGE SCALE GENOMIC DNA]</scope>
    <source>
        <strain evidence="3 4">DSM 27648</strain>
    </source>
</reference>
<dbReference type="Pfam" id="PF01841">
    <property type="entry name" value="Transglut_core"/>
    <property type="match status" value="1"/>
</dbReference>
<feature type="domain" description="Transglutaminase-like" evidence="2">
    <location>
        <begin position="912"/>
        <end position="992"/>
    </location>
</feature>